<dbReference type="InterPro" id="IPR036755">
    <property type="entry name" value="SRS_dom_sf"/>
</dbReference>
<dbReference type="GO" id="GO:0016020">
    <property type="term" value="C:membrane"/>
    <property type="evidence" value="ECO:0007669"/>
    <property type="project" value="InterPro"/>
</dbReference>
<feature type="domain" description="SRS" evidence="2">
    <location>
        <begin position="218"/>
        <end position="352"/>
    </location>
</feature>
<dbReference type="InParanoid" id="F0V8C3"/>
<dbReference type="Pfam" id="PF04092">
    <property type="entry name" value="SAG"/>
    <property type="match status" value="2"/>
</dbReference>
<dbReference type="Gene3D" id="2.60.40.1320">
    <property type="entry name" value="SRS domain"/>
    <property type="match status" value="2"/>
</dbReference>
<dbReference type="InterPro" id="IPR028352">
    <property type="entry name" value="Surface_antig_SAG1"/>
</dbReference>
<dbReference type="AlphaFoldDB" id="F0V8C3"/>
<feature type="region of interest" description="Disordered" evidence="1">
    <location>
        <begin position="106"/>
        <end position="131"/>
    </location>
</feature>
<dbReference type="OMA" id="GANHEIQ"/>
<dbReference type="EMBL" id="FR823381">
    <property type="protein sequence ID" value="CBZ49964.1"/>
    <property type="molecule type" value="Genomic_DNA"/>
</dbReference>
<evidence type="ECO:0000259" key="2">
    <source>
        <dbReference type="Pfam" id="PF04092"/>
    </source>
</evidence>
<sequence>MARTSRIQPRRGGARSKARKLMAVCLGGVLLFSGGGAVSREPVEGLLRRFSASGADETQEGTPTNSVATCTSATQVHVTATPATLTLSKSSLTATVECLGEANTAGPAGEEDVCDGQTTKSTGGERGSTACRIGSTEAGQTVTLQTLLGATHKIQWTTNTLSETPEGESRTLKLSQSDLPRTDKTFVVGCQKGGSDPNSACKVTVNVNARPSSADDKNVVTCAYGKDSNPKPVKVEMSQNKNTLTIDCGSGGSLQPAGFTSQYCSPDTDNLEECATASYSGILPKFAPSWWTNTEKGTPAVLTIPKTDFPSTDQRFLLGCAPTSTAPETPDEASRQPEADSTTSACRVLVTVKAASSASSASFNPQVIAATSGAVLLTGLFSGSS</sequence>
<feature type="domain" description="SRS" evidence="2">
    <location>
        <begin position="67"/>
        <end position="207"/>
    </location>
</feature>
<dbReference type="SUPFAM" id="SSF74877">
    <property type="entry name" value="Major surface antigen p30, SAG1"/>
    <property type="match status" value="2"/>
</dbReference>
<dbReference type="OrthoDB" id="331001at2759"/>
<evidence type="ECO:0000313" key="5">
    <source>
        <dbReference type="Proteomes" id="UP000007494"/>
    </source>
</evidence>
<proteinExistence type="predicted"/>
<dbReference type="Proteomes" id="UP000007494">
    <property type="component" value="Chromosome Ib"/>
</dbReference>
<accession>F0V8C3</accession>
<keyword evidence="5" id="KW-1185">Reference proteome</keyword>
<evidence type="ECO:0000256" key="1">
    <source>
        <dbReference type="SAM" id="MobiDB-lite"/>
    </source>
</evidence>
<organism evidence="3 5">
    <name type="scientific">Neospora caninum (strain Liverpool)</name>
    <dbReference type="NCBI Taxonomy" id="572307"/>
    <lineage>
        <taxon>Eukaryota</taxon>
        <taxon>Sar</taxon>
        <taxon>Alveolata</taxon>
        <taxon>Apicomplexa</taxon>
        <taxon>Conoidasida</taxon>
        <taxon>Coccidia</taxon>
        <taxon>Eucoccidiorida</taxon>
        <taxon>Eimeriorina</taxon>
        <taxon>Sarcocystidae</taxon>
        <taxon>Neospora</taxon>
    </lineage>
</organism>
<dbReference type="EMBL" id="LN714475">
    <property type="protein sequence ID" value="CEL64552.1"/>
    <property type="molecule type" value="Genomic_DNA"/>
</dbReference>
<dbReference type="InterPro" id="IPR007226">
    <property type="entry name" value="SRS_dom"/>
</dbReference>
<reference evidence="5" key="3">
    <citation type="journal article" date="2012" name="PLoS Pathog.">
        <title>Comparative genomics of the apicomplexan parasites Toxoplasma gondii and Neospora caninum: Coccidia differing in host range and transmission strategy.</title>
        <authorList>
            <person name="Reid A.J."/>
            <person name="Vermont S.J."/>
            <person name="Cotton J.A."/>
            <person name="Harris D."/>
            <person name="Hill-Cawthorne G.A."/>
            <person name="Konen-Waisman S."/>
            <person name="Latham S.M."/>
            <person name="Mourier T."/>
            <person name="Norton R."/>
            <person name="Quail M.A."/>
            <person name="Sanders M."/>
            <person name="Shanmugam D."/>
            <person name="Sohal A."/>
            <person name="Wasmuth J.D."/>
            <person name="Brunk B."/>
            <person name="Grigg M.E."/>
            <person name="Howard J.C."/>
            <person name="Parkinson J."/>
            <person name="Roos D.S."/>
            <person name="Trees A.J."/>
            <person name="Berriman M."/>
            <person name="Pain A."/>
            <person name="Wastling J.M."/>
        </authorList>
    </citation>
    <scope>NUCLEOTIDE SEQUENCE [LARGE SCALE GENOMIC DNA]</scope>
    <source>
        <strain evidence="5">Liverpool</strain>
    </source>
</reference>
<gene>
    <name evidence="4" type="ORF">BN1204_004432</name>
    <name evidence="3" type="ORF">NCLIV_004432</name>
</gene>
<dbReference type="GeneID" id="13446013"/>
<name>F0V8C3_NEOCL</name>
<reference evidence="3" key="1">
    <citation type="submission" date="2011-02" db="EMBL/GenBank/DDBJ databases">
        <authorList>
            <person name="Aslett M."/>
        </authorList>
    </citation>
    <scope>NUCLEOTIDE SEQUENCE</scope>
    <source>
        <strain evidence="3">Liverpool</strain>
    </source>
</reference>
<dbReference type="RefSeq" id="XP_003879999.1">
    <property type="nucleotide sequence ID" value="XM_003879950.1"/>
</dbReference>
<evidence type="ECO:0000313" key="3">
    <source>
        <dbReference type="EMBL" id="CBZ49964.1"/>
    </source>
</evidence>
<reference evidence="3" key="2">
    <citation type="submission" date="2011-03" db="EMBL/GenBank/DDBJ databases">
        <title>Comparative genomics and transcriptomics of Neospora caninum and Toxoplasma gondii.</title>
        <authorList>
            <person name="Reid A.J."/>
            <person name="Sohal A."/>
            <person name="Harris D."/>
            <person name="Quail M."/>
            <person name="Sanders M."/>
            <person name="Berriman M."/>
            <person name="Wastling J.M."/>
            <person name="Pain A."/>
        </authorList>
    </citation>
    <scope>NUCLEOTIDE SEQUENCE</scope>
    <source>
        <strain evidence="3">Liverpool</strain>
    </source>
</reference>
<reference evidence="4" key="4">
    <citation type="journal article" date="2015" name="PLoS ONE">
        <title>Comprehensive Evaluation of Toxoplasma gondii VEG and Neospora caninum LIV Genomes with Tachyzoite Stage Transcriptome and Proteome Defines Novel Transcript Features.</title>
        <authorList>
            <person name="Ramaprasad A."/>
            <person name="Mourier T."/>
            <person name="Naeem R."/>
            <person name="Malas T.B."/>
            <person name="Moussa E."/>
            <person name="Panigrahi A."/>
            <person name="Vermont S.J."/>
            <person name="Otto T.D."/>
            <person name="Wastling J."/>
            <person name="Pain A."/>
        </authorList>
    </citation>
    <scope>NUCLEOTIDE SEQUENCE</scope>
    <source>
        <strain evidence="4">Liverpool</strain>
    </source>
</reference>
<evidence type="ECO:0000313" key="4">
    <source>
        <dbReference type="EMBL" id="CEL64552.1"/>
    </source>
</evidence>
<protein>
    <submittedName>
        <fullName evidence="3 4">Srs domain-containing protein</fullName>
    </submittedName>
</protein>
<feature type="region of interest" description="Disordered" evidence="1">
    <location>
        <begin position="321"/>
        <end position="342"/>
    </location>
</feature>
<dbReference type="VEuPathDB" id="ToxoDB:NCLIV_004432"/>
<dbReference type="PRINTS" id="PR01801">
    <property type="entry name" value="SURFCEANTIGN"/>
</dbReference>
<dbReference type="eggNOG" id="ENOG502TMG0">
    <property type="taxonomic scope" value="Eukaryota"/>
</dbReference>